<dbReference type="PANTHER" id="PTHR43591">
    <property type="entry name" value="METHYLTRANSFERASE"/>
    <property type="match status" value="1"/>
</dbReference>
<dbReference type="CDD" id="cd02440">
    <property type="entry name" value="AdoMet_MTases"/>
    <property type="match status" value="1"/>
</dbReference>
<organism evidence="2 4">
    <name type="scientific">Solemya velum gill symbiont</name>
    <dbReference type="NCBI Taxonomy" id="2340"/>
    <lineage>
        <taxon>Bacteria</taxon>
        <taxon>Pseudomonadati</taxon>
        <taxon>Pseudomonadota</taxon>
        <taxon>Gammaproteobacteria</taxon>
        <taxon>sulfur-oxidizing symbionts</taxon>
    </lineage>
</organism>
<dbReference type="Gene3D" id="3.40.50.150">
    <property type="entry name" value="Vaccinia Virus protein VP39"/>
    <property type="match status" value="1"/>
</dbReference>
<evidence type="ECO:0000313" key="2">
    <source>
        <dbReference type="EMBL" id="KHF25054.1"/>
    </source>
</evidence>
<keyword evidence="2" id="KW-0489">Methyltransferase</keyword>
<accession>A0A0B0HB05</accession>
<evidence type="ECO:0000313" key="4">
    <source>
        <dbReference type="Proteomes" id="UP000030856"/>
    </source>
</evidence>
<dbReference type="Proteomes" id="UP000030856">
    <property type="component" value="Unassembled WGS sequence"/>
</dbReference>
<feature type="domain" description="Methyltransferase" evidence="1">
    <location>
        <begin position="31"/>
        <end position="124"/>
    </location>
</feature>
<reference evidence="3 5" key="2">
    <citation type="submission" date="2016-11" db="EMBL/GenBank/DDBJ databases">
        <title>Mixed transmission modes and dynamic genome evolution in an obligate animal-bacterial symbiosis.</title>
        <authorList>
            <person name="Russell S.L."/>
            <person name="Corbett-Detig R.B."/>
            <person name="Cavanaugh C.M."/>
        </authorList>
    </citation>
    <scope>NUCLEOTIDE SEQUENCE [LARGE SCALE GENOMIC DNA]</scope>
    <source>
        <strain evidence="3">MA-KB16</strain>
    </source>
</reference>
<dbReference type="SUPFAM" id="SSF53335">
    <property type="entry name" value="S-adenosyl-L-methionine-dependent methyltransferases"/>
    <property type="match status" value="1"/>
</dbReference>
<gene>
    <name evidence="3" type="ORF">BOV88_07160</name>
    <name evidence="2" type="ORF">JV46_04940</name>
</gene>
<protein>
    <submittedName>
        <fullName evidence="2">Methylase</fullName>
    </submittedName>
    <submittedName>
        <fullName evidence="3">SAM-dependent methyltransferase</fullName>
    </submittedName>
</protein>
<comment type="caution">
    <text evidence="2">The sequence shown here is derived from an EMBL/GenBank/DDBJ whole genome shotgun (WGS) entry which is preliminary data.</text>
</comment>
<dbReference type="eggNOG" id="COG2226">
    <property type="taxonomic scope" value="Bacteria"/>
</dbReference>
<dbReference type="OrthoDB" id="323463at2"/>
<reference evidence="2 4" key="1">
    <citation type="journal article" date="2014" name="BMC Genomics">
        <title>The genome of the intracellular bacterium of the coastal bivalve, Solemya velum: a blueprint for thriving in and out of symbiosis.</title>
        <authorList>
            <person name="Dmytrenko O."/>
            <person name="Russell S.L."/>
            <person name="Loo W.T."/>
            <person name="Fontanez K.M."/>
            <person name="Liao L."/>
            <person name="Roeselers G."/>
            <person name="Sharma R."/>
            <person name="Stewart F.J."/>
            <person name="Newton I.L."/>
            <person name="Woyke T."/>
            <person name="Wu D."/>
            <person name="Lang J.M."/>
            <person name="Eisen J.A."/>
            <person name="Cavanaugh C.M."/>
        </authorList>
    </citation>
    <scope>NUCLEOTIDE SEQUENCE [LARGE SCALE GENOMIC DNA]</scope>
    <source>
        <strain evidence="2 4">WH</strain>
    </source>
</reference>
<evidence type="ECO:0000313" key="3">
    <source>
        <dbReference type="EMBL" id="OOY34896.1"/>
    </source>
</evidence>
<dbReference type="GO" id="GO:0032259">
    <property type="term" value="P:methylation"/>
    <property type="evidence" value="ECO:0007669"/>
    <property type="project" value="UniProtKB-KW"/>
</dbReference>
<dbReference type="InterPro" id="IPR029063">
    <property type="entry name" value="SAM-dependent_MTases_sf"/>
</dbReference>
<dbReference type="EMBL" id="JRAA01000002">
    <property type="protein sequence ID" value="KHF25054.1"/>
    <property type="molecule type" value="Genomic_DNA"/>
</dbReference>
<dbReference type="GO" id="GO:0008168">
    <property type="term" value="F:methyltransferase activity"/>
    <property type="evidence" value="ECO:0007669"/>
    <property type="project" value="UniProtKB-KW"/>
</dbReference>
<evidence type="ECO:0000259" key="1">
    <source>
        <dbReference type="Pfam" id="PF13649"/>
    </source>
</evidence>
<dbReference type="RefSeq" id="WP_043117282.1">
    <property type="nucleotide sequence ID" value="NZ_MPNX01000009.1"/>
</dbReference>
<sequence length="237" mass="26625">MVRISESGELPDQSDMELMSAYLPLQQGDLLELGCGTAQTTRDLANRFPGSRWIATEVDQVQHEKNLASNGLANLIFQSGGMQQIDLPNASIDAVIMLKSLHHVSVDQMDSGFQELHRVLRQGGLVYISEPVYAGDFNQILRLFNDEKQVREQAFAAIQRAIESGLFELDREVHFQSLSRYEGFADFEQRVLGVTHSNYDLNDSLLASVKSAFSPHVDVYGIAEFHNPMRVDILRKI</sequence>
<keyword evidence="3" id="KW-0808">Transferase</keyword>
<dbReference type="PATRIC" id="fig|2340.3.peg.1688"/>
<dbReference type="STRING" id="2340.JV46_04940"/>
<dbReference type="Pfam" id="PF13649">
    <property type="entry name" value="Methyltransf_25"/>
    <property type="match status" value="1"/>
</dbReference>
<proteinExistence type="predicted"/>
<evidence type="ECO:0000313" key="5">
    <source>
        <dbReference type="Proteomes" id="UP000190962"/>
    </source>
</evidence>
<dbReference type="EMBL" id="MPNX01000009">
    <property type="protein sequence ID" value="OOY34896.1"/>
    <property type="molecule type" value="Genomic_DNA"/>
</dbReference>
<name>A0A0B0HB05_SOVGS</name>
<dbReference type="InterPro" id="IPR041698">
    <property type="entry name" value="Methyltransf_25"/>
</dbReference>
<dbReference type="Proteomes" id="UP000190962">
    <property type="component" value="Unassembled WGS sequence"/>
</dbReference>
<keyword evidence="4" id="KW-1185">Reference proteome</keyword>
<dbReference type="AlphaFoldDB" id="A0A0B0HB05"/>